<accession>A0A7S2BL22</accession>
<dbReference type="EMBL" id="HBGQ01023694">
    <property type="protein sequence ID" value="CAD9400202.1"/>
    <property type="molecule type" value="Transcribed_RNA"/>
</dbReference>
<evidence type="ECO:0000256" key="1">
    <source>
        <dbReference type="SAM" id="MobiDB-lite"/>
    </source>
</evidence>
<protein>
    <submittedName>
        <fullName evidence="2">Uncharacterized protein</fullName>
    </submittedName>
</protein>
<sequence length="216" mass="23721">MAAFEPDTSGANAEWVYRFTPGAPVTWCKTQPRKKPASFQSASQGKLPKALDEETTLLPEQEESSAQDGVAEAYNANSPLPPGFEWLPSLALKPGSYEASASSGRTLRRRVLSRCKSAGDVWDHQHRRSQAANPCRHTAIELSPWSAGSCPKTPVGITQWRVVGPGSHRLMPSPQDNRALWRSCWAPRRGEYPQVGSRATCLSSEISMTRREICDG</sequence>
<reference evidence="2" key="1">
    <citation type="submission" date="2021-01" db="EMBL/GenBank/DDBJ databases">
        <authorList>
            <person name="Corre E."/>
            <person name="Pelletier E."/>
            <person name="Niang G."/>
            <person name="Scheremetjew M."/>
            <person name="Finn R."/>
            <person name="Kale V."/>
            <person name="Holt S."/>
            <person name="Cochrane G."/>
            <person name="Meng A."/>
            <person name="Brown T."/>
            <person name="Cohen L."/>
        </authorList>
    </citation>
    <scope>NUCLEOTIDE SEQUENCE</scope>
    <source>
        <strain evidence="2">CCMP2222</strain>
    </source>
</reference>
<evidence type="ECO:0000313" key="2">
    <source>
        <dbReference type="EMBL" id="CAD9400202.1"/>
    </source>
</evidence>
<organism evidence="2">
    <name type="scientific">Alexandrium andersonii</name>
    <dbReference type="NCBI Taxonomy" id="327968"/>
    <lineage>
        <taxon>Eukaryota</taxon>
        <taxon>Sar</taxon>
        <taxon>Alveolata</taxon>
        <taxon>Dinophyceae</taxon>
        <taxon>Gonyaulacales</taxon>
        <taxon>Pyrocystaceae</taxon>
        <taxon>Alexandrium</taxon>
    </lineage>
</organism>
<dbReference type="AlphaFoldDB" id="A0A7S2BL22"/>
<name>A0A7S2BL22_9DINO</name>
<gene>
    <name evidence="2" type="ORF">AAND1436_LOCUS11739</name>
</gene>
<proteinExistence type="predicted"/>
<feature type="region of interest" description="Disordered" evidence="1">
    <location>
        <begin position="29"/>
        <end position="75"/>
    </location>
</feature>